<evidence type="ECO:0000313" key="2">
    <source>
        <dbReference type="Proteomes" id="UP000318199"/>
    </source>
</evidence>
<evidence type="ECO:0000313" key="1">
    <source>
        <dbReference type="EMBL" id="TWO70093.1"/>
    </source>
</evidence>
<dbReference type="AlphaFoldDB" id="A0A562ZNI2"/>
<protein>
    <recommendedName>
        <fullName evidence="3">DUF697 domain-containing protein</fullName>
    </recommendedName>
</protein>
<sequence length="172" mass="18261">MPTALQLAAGNPQMQEAVRRARKLLNKRAMMGAAASAVPVPGLDWLVDAALLSKLLPAISAEFGLTAEQVERLPKHKREQVQKAVSVVGSMVIGKFITRELVIRVAAAVGARMTAKQAAKYVPLAGQALAALIGYTAIRYLGEEHIRDCVLVCKQADLLLPAPSPTVISSDA</sequence>
<keyword evidence="2" id="KW-1185">Reference proteome</keyword>
<comment type="caution">
    <text evidence="1">The sequence shown here is derived from an EMBL/GenBank/DDBJ whole genome shotgun (WGS) entry which is preliminary data.</text>
</comment>
<evidence type="ECO:0008006" key="3">
    <source>
        <dbReference type="Google" id="ProtNLM"/>
    </source>
</evidence>
<organism evidence="1 2">
    <name type="scientific">Caenimonas sedimenti</name>
    <dbReference type="NCBI Taxonomy" id="2596921"/>
    <lineage>
        <taxon>Bacteria</taxon>
        <taxon>Pseudomonadati</taxon>
        <taxon>Pseudomonadota</taxon>
        <taxon>Betaproteobacteria</taxon>
        <taxon>Burkholderiales</taxon>
        <taxon>Comamonadaceae</taxon>
        <taxon>Caenimonas</taxon>
    </lineage>
</organism>
<gene>
    <name evidence="1" type="ORF">FN976_17310</name>
</gene>
<dbReference type="Proteomes" id="UP000318199">
    <property type="component" value="Unassembled WGS sequence"/>
</dbReference>
<name>A0A562ZNI2_9BURK</name>
<dbReference type="OrthoDB" id="2646363at2"/>
<reference evidence="1 2" key="1">
    <citation type="submission" date="2019-07" db="EMBL/GenBank/DDBJ databases">
        <title>Caenimonas sedimenti sp. nov., isolated from activated sludge.</title>
        <authorList>
            <person name="Xu J."/>
        </authorList>
    </citation>
    <scope>NUCLEOTIDE SEQUENCE [LARGE SCALE GENOMIC DNA]</scope>
    <source>
        <strain evidence="1 2">HX-9-20</strain>
    </source>
</reference>
<dbReference type="EMBL" id="VOBQ01000013">
    <property type="protein sequence ID" value="TWO70093.1"/>
    <property type="molecule type" value="Genomic_DNA"/>
</dbReference>
<proteinExistence type="predicted"/>
<dbReference type="RefSeq" id="WP_145894289.1">
    <property type="nucleotide sequence ID" value="NZ_VOBQ01000013.1"/>
</dbReference>
<accession>A0A562ZNI2</accession>